<evidence type="ECO:0000313" key="1">
    <source>
        <dbReference type="EMBL" id="PYE56494.1"/>
    </source>
</evidence>
<dbReference type="Proteomes" id="UP000248326">
    <property type="component" value="Unassembled WGS sequence"/>
</dbReference>
<comment type="caution">
    <text evidence="1">The sequence shown here is derived from an EMBL/GenBank/DDBJ whole genome shotgun (WGS) entry which is preliminary data.</text>
</comment>
<keyword evidence="2" id="KW-1185">Reference proteome</keyword>
<gene>
    <name evidence="1" type="ORF">DES52_101298</name>
</gene>
<evidence type="ECO:0000313" key="2">
    <source>
        <dbReference type="Proteomes" id="UP000248326"/>
    </source>
</evidence>
<name>A0A318SGH1_9DEIO</name>
<protein>
    <submittedName>
        <fullName evidence="1">Uncharacterized protein</fullName>
    </submittedName>
</protein>
<sequence length="125" mass="13922">MEKKGERGFELDAHLAFAQPASREDAERFVAAWGLRPTYYAVNADGSGDVRAVRLTGTKDADDVRTLLQMGLEGGTLRSAEVGLRGFLRSPTGSTDYVPWKRNKILRKDAWNEVAFEEGVKYVLE</sequence>
<proteinExistence type="predicted"/>
<dbReference type="OrthoDB" id="69439at2"/>
<dbReference type="RefSeq" id="WP_110884978.1">
    <property type="nucleotide sequence ID" value="NZ_QJSX01000001.1"/>
</dbReference>
<dbReference type="AlphaFoldDB" id="A0A318SGH1"/>
<organism evidence="1 2">
    <name type="scientific">Deinococcus yavapaiensis KR-236</name>
    <dbReference type="NCBI Taxonomy" id="694435"/>
    <lineage>
        <taxon>Bacteria</taxon>
        <taxon>Thermotogati</taxon>
        <taxon>Deinococcota</taxon>
        <taxon>Deinococci</taxon>
        <taxon>Deinococcales</taxon>
        <taxon>Deinococcaceae</taxon>
        <taxon>Deinococcus</taxon>
    </lineage>
</organism>
<accession>A0A318SGH1</accession>
<dbReference type="EMBL" id="QJSX01000001">
    <property type="protein sequence ID" value="PYE56494.1"/>
    <property type="molecule type" value="Genomic_DNA"/>
</dbReference>
<reference evidence="1 2" key="1">
    <citation type="submission" date="2018-06" db="EMBL/GenBank/DDBJ databases">
        <title>Genomic Encyclopedia of Type Strains, Phase IV (KMG-IV): sequencing the most valuable type-strain genomes for metagenomic binning, comparative biology and taxonomic classification.</title>
        <authorList>
            <person name="Goeker M."/>
        </authorList>
    </citation>
    <scope>NUCLEOTIDE SEQUENCE [LARGE SCALE GENOMIC DNA]</scope>
    <source>
        <strain evidence="1 2">DSM 18048</strain>
    </source>
</reference>